<dbReference type="STRING" id="451379.A0A0N5AT57"/>
<evidence type="ECO:0000313" key="5">
    <source>
        <dbReference type="Proteomes" id="UP000046393"/>
    </source>
</evidence>
<dbReference type="SMART" id="SM00326">
    <property type="entry name" value="SH3"/>
    <property type="match status" value="1"/>
</dbReference>
<dbReference type="Gene3D" id="2.30.30.40">
    <property type="entry name" value="SH3 Domains"/>
    <property type="match status" value="1"/>
</dbReference>
<feature type="domain" description="SH3" evidence="4">
    <location>
        <begin position="226"/>
        <end position="285"/>
    </location>
</feature>
<keyword evidence="1 2" id="KW-0728">SH3 domain</keyword>
<protein>
    <submittedName>
        <fullName evidence="6">SH3 domain-containing protein</fullName>
    </submittedName>
</protein>
<dbReference type="AlphaFoldDB" id="A0A0N5AT57"/>
<feature type="region of interest" description="Disordered" evidence="3">
    <location>
        <begin position="51"/>
        <end position="124"/>
    </location>
</feature>
<dbReference type="WBParaSite" id="SMUV_0000800101-mRNA-1">
    <property type="protein sequence ID" value="SMUV_0000800101-mRNA-1"/>
    <property type="gene ID" value="SMUV_0000800101"/>
</dbReference>
<dbReference type="InterPro" id="IPR036028">
    <property type="entry name" value="SH3-like_dom_sf"/>
</dbReference>
<dbReference type="CDD" id="cd00174">
    <property type="entry name" value="SH3"/>
    <property type="match status" value="1"/>
</dbReference>
<evidence type="ECO:0000256" key="3">
    <source>
        <dbReference type="SAM" id="MobiDB-lite"/>
    </source>
</evidence>
<name>A0A0N5AT57_9BILA</name>
<feature type="compositionally biased region" description="Basic and acidic residues" evidence="3">
    <location>
        <begin position="61"/>
        <end position="81"/>
    </location>
</feature>
<organism evidence="5 6">
    <name type="scientific">Syphacia muris</name>
    <dbReference type="NCBI Taxonomy" id="451379"/>
    <lineage>
        <taxon>Eukaryota</taxon>
        <taxon>Metazoa</taxon>
        <taxon>Ecdysozoa</taxon>
        <taxon>Nematoda</taxon>
        <taxon>Chromadorea</taxon>
        <taxon>Rhabditida</taxon>
        <taxon>Spirurina</taxon>
        <taxon>Oxyuridomorpha</taxon>
        <taxon>Oxyuroidea</taxon>
        <taxon>Oxyuridae</taxon>
        <taxon>Syphacia</taxon>
    </lineage>
</organism>
<dbReference type="PROSITE" id="PS50002">
    <property type="entry name" value="SH3"/>
    <property type="match status" value="1"/>
</dbReference>
<evidence type="ECO:0000259" key="4">
    <source>
        <dbReference type="PROSITE" id="PS50002"/>
    </source>
</evidence>
<feature type="region of interest" description="Disordered" evidence="3">
    <location>
        <begin position="1"/>
        <end position="32"/>
    </location>
</feature>
<evidence type="ECO:0000256" key="2">
    <source>
        <dbReference type="PROSITE-ProRule" id="PRU00192"/>
    </source>
</evidence>
<sequence>MNAYIPAPDYNVNNEPPDYQESGPYMPPPDYEQPRLRKVEITSYPEVQQRNVNRVSYDNDNYYHPETAREAYNDTPRRYDGYDTYQTSDRPKLYGPSSSVGRRYQPKTQRRHPSMPPPQMRHSNYKTYSKVSFDDERYEPSGLRDNENFYGSVISRNSSRWCEDCPYCQKMERLEAERLRRHNDSLSQWNLHYQEYSDSYPNDFSTFQEPSYGVINKSNKPLKNLENSNAVRASKFFKAHHKDQLDVKQGELLQVLKKKPDWWKCKNVYGEKGWVPAQNLFLVPKD</sequence>
<evidence type="ECO:0000256" key="1">
    <source>
        <dbReference type="ARBA" id="ARBA00022443"/>
    </source>
</evidence>
<evidence type="ECO:0000313" key="6">
    <source>
        <dbReference type="WBParaSite" id="SMUV_0000800101-mRNA-1"/>
    </source>
</evidence>
<dbReference type="Pfam" id="PF00018">
    <property type="entry name" value="SH3_1"/>
    <property type="match status" value="1"/>
</dbReference>
<dbReference type="InterPro" id="IPR001452">
    <property type="entry name" value="SH3_domain"/>
</dbReference>
<reference evidence="6" key="1">
    <citation type="submission" date="2017-02" db="UniProtKB">
        <authorList>
            <consortium name="WormBaseParasite"/>
        </authorList>
    </citation>
    <scope>IDENTIFICATION</scope>
</reference>
<feature type="compositionally biased region" description="Basic residues" evidence="3">
    <location>
        <begin position="104"/>
        <end position="113"/>
    </location>
</feature>
<dbReference type="SUPFAM" id="SSF50044">
    <property type="entry name" value="SH3-domain"/>
    <property type="match status" value="1"/>
</dbReference>
<keyword evidence="5" id="KW-1185">Reference proteome</keyword>
<accession>A0A0N5AT57</accession>
<dbReference type="Proteomes" id="UP000046393">
    <property type="component" value="Unplaced"/>
</dbReference>
<proteinExistence type="predicted"/>